<feature type="region of interest" description="Disordered" evidence="1">
    <location>
        <begin position="320"/>
        <end position="393"/>
    </location>
</feature>
<feature type="domain" description="UBA" evidence="2">
    <location>
        <begin position="70"/>
        <end position="110"/>
    </location>
</feature>
<dbReference type="CDD" id="cd14291">
    <property type="entry name" value="UBA1_NUB1_like"/>
    <property type="match status" value="1"/>
</dbReference>
<dbReference type="OrthoDB" id="433740at2759"/>
<dbReference type="SMART" id="SM00165">
    <property type="entry name" value="UBA"/>
    <property type="match status" value="1"/>
</dbReference>
<feature type="compositionally biased region" description="Acidic residues" evidence="1">
    <location>
        <begin position="582"/>
        <end position="592"/>
    </location>
</feature>
<feature type="compositionally biased region" description="Low complexity" evidence="1">
    <location>
        <begin position="472"/>
        <end position="487"/>
    </location>
</feature>
<feature type="compositionally biased region" description="Basic and acidic residues" evidence="1">
    <location>
        <begin position="567"/>
        <end position="578"/>
    </location>
</feature>
<dbReference type="OMA" id="VWDLDWS"/>
<feature type="region of interest" description="Disordered" evidence="1">
    <location>
        <begin position="251"/>
        <end position="279"/>
    </location>
</feature>
<feature type="compositionally biased region" description="Basic and acidic residues" evidence="1">
    <location>
        <begin position="323"/>
        <end position="339"/>
    </location>
</feature>
<feature type="compositionally biased region" description="Low complexity" evidence="1">
    <location>
        <begin position="207"/>
        <end position="224"/>
    </location>
</feature>
<comment type="caution">
    <text evidence="3">The sequence shown here is derived from an EMBL/GenBank/DDBJ whole genome shotgun (WGS) entry which is preliminary data.</text>
</comment>
<dbReference type="Proteomes" id="UP000654075">
    <property type="component" value="Unassembled WGS sequence"/>
</dbReference>
<proteinExistence type="predicted"/>
<feature type="compositionally biased region" description="Basic and acidic residues" evidence="1">
    <location>
        <begin position="350"/>
        <end position="364"/>
    </location>
</feature>
<feature type="compositionally biased region" description="Basic and acidic residues" evidence="1">
    <location>
        <begin position="380"/>
        <end position="393"/>
    </location>
</feature>
<protein>
    <recommendedName>
        <fullName evidence="2">UBA domain-containing protein</fullName>
    </recommendedName>
</protein>
<dbReference type="InterPro" id="IPR009060">
    <property type="entry name" value="UBA-like_sf"/>
</dbReference>
<reference evidence="3" key="1">
    <citation type="submission" date="2021-02" db="EMBL/GenBank/DDBJ databases">
        <authorList>
            <person name="Dougan E. K."/>
            <person name="Rhodes N."/>
            <person name="Thang M."/>
            <person name="Chan C."/>
        </authorList>
    </citation>
    <scope>NUCLEOTIDE SEQUENCE</scope>
</reference>
<dbReference type="Pfam" id="PF00627">
    <property type="entry name" value="UBA"/>
    <property type="match status" value="1"/>
</dbReference>
<sequence length="682" mass="71987">MAQDASASKSAVIGKMTSVLRLAKDRANEGLGKVKEMKERAQERAHRFTIGSGPAAGAGQLFGSGSPVSSVDHKKVERLIALGFTAAAARHALRICGGRLNEAGVWLLDASNTDEILAAEVAAQEASPLCSGGTARVAGLRGAADLNGAIVTLHTWDADSERWVVSLPDGSIKAIRARNLDPVSCHPVGKGGAAASQETAFSPPSRAQGAQGVQGAQVSSGSGKTKADDDAETAAVIAAVLAAEEAEEAASASKQRASATASGGKPAGAAPERPSRDDVDLEELRTLARDMASSNGQPLDEEVLFALDAADLLQLVDSLSLSPKDRDADEAKGSSEVKPSKPSPSSSSSRRPDGERRPSCRPMDDLEAASASSTTAAAESETRTARGVVDADRIAEEQRLKEAETRYALLEEAQRNRARELEAREASLLEAERKLEEKRAEVSQRRGALATPPDEVEDTLRQAASPSEPDFSEAPSTPTSPAAASMEAELDAQREELRRLGAEVEAAARALEERQAASQLASEERELRLLEEESAQLRMASTLQEEEARLTRQRRSLGMLQQALFKGAREEKLSRDGTVELSLDDGALDAEEPTLGSGSDPEEEEEPAPGGGHAERTESCLEQGADEENTEADAEDENEVWDLDWSTLSSPKQQEASLTSKACAEEAVVPSAEEAVTPSPQL</sequence>
<feature type="compositionally biased region" description="Low complexity" evidence="1">
    <location>
        <begin position="251"/>
        <end position="262"/>
    </location>
</feature>
<feature type="compositionally biased region" description="Acidic residues" evidence="1">
    <location>
        <begin position="624"/>
        <end position="642"/>
    </location>
</feature>
<name>A0A813H3I1_POLGL</name>
<feature type="compositionally biased region" description="Low complexity" evidence="1">
    <location>
        <begin position="368"/>
        <end position="379"/>
    </location>
</feature>
<evidence type="ECO:0000313" key="4">
    <source>
        <dbReference type="Proteomes" id="UP000654075"/>
    </source>
</evidence>
<dbReference type="InterPro" id="IPR015940">
    <property type="entry name" value="UBA"/>
</dbReference>
<dbReference type="EMBL" id="CAJNNV010030362">
    <property type="protein sequence ID" value="CAE8632283.1"/>
    <property type="molecule type" value="Genomic_DNA"/>
</dbReference>
<feature type="region of interest" description="Disordered" evidence="1">
    <location>
        <begin position="566"/>
        <end position="682"/>
    </location>
</feature>
<evidence type="ECO:0000313" key="3">
    <source>
        <dbReference type="EMBL" id="CAE8632283.1"/>
    </source>
</evidence>
<evidence type="ECO:0000259" key="2">
    <source>
        <dbReference type="PROSITE" id="PS50030"/>
    </source>
</evidence>
<dbReference type="AlphaFoldDB" id="A0A813H3I1"/>
<feature type="compositionally biased region" description="Low complexity" evidence="1">
    <location>
        <begin position="665"/>
        <end position="676"/>
    </location>
</feature>
<dbReference type="Gene3D" id="1.10.8.10">
    <property type="entry name" value="DNA helicase RuvA subunit, C-terminal domain"/>
    <property type="match status" value="1"/>
</dbReference>
<feature type="compositionally biased region" description="Basic and acidic residues" evidence="1">
    <location>
        <begin position="435"/>
        <end position="444"/>
    </location>
</feature>
<organism evidence="3 4">
    <name type="scientific">Polarella glacialis</name>
    <name type="common">Dinoflagellate</name>
    <dbReference type="NCBI Taxonomy" id="89957"/>
    <lineage>
        <taxon>Eukaryota</taxon>
        <taxon>Sar</taxon>
        <taxon>Alveolata</taxon>
        <taxon>Dinophyceae</taxon>
        <taxon>Suessiales</taxon>
        <taxon>Suessiaceae</taxon>
        <taxon>Polarella</taxon>
    </lineage>
</organism>
<feature type="compositionally biased region" description="Polar residues" evidence="1">
    <location>
        <begin position="646"/>
        <end position="660"/>
    </location>
</feature>
<dbReference type="PROSITE" id="PS50030">
    <property type="entry name" value="UBA"/>
    <property type="match status" value="1"/>
</dbReference>
<keyword evidence="4" id="KW-1185">Reference proteome</keyword>
<gene>
    <name evidence="3" type="ORF">PGLA1383_LOCUS48265</name>
</gene>
<feature type="region of interest" description="Disordered" evidence="1">
    <location>
        <begin position="189"/>
        <end position="230"/>
    </location>
</feature>
<dbReference type="SUPFAM" id="SSF46934">
    <property type="entry name" value="UBA-like"/>
    <property type="match status" value="1"/>
</dbReference>
<accession>A0A813H3I1</accession>
<feature type="region of interest" description="Disordered" evidence="1">
    <location>
        <begin position="435"/>
        <end position="493"/>
    </location>
</feature>
<evidence type="ECO:0000256" key="1">
    <source>
        <dbReference type="SAM" id="MobiDB-lite"/>
    </source>
</evidence>